<sequence>MDLLKQQSKLEWLKYRDDCTKLFFARVKQRKLATYIYTIKDEDIGKVMLSFYKNLLGKQFTPRSSIDLEKGTFPLKHPGVPITANRLSKTECRPLIEKIMARVHLWATGEYLEDDEHILFQCSYAKEVWSNIRQWWPVAKGNIDAIPRTGGPAAKRNITYAITSATIYLIWHARNHCIFKGYSTPAASIAP</sequence>
<comment type="caution">
    <text evidence="1">The sequence shown here is derived from an EMBL/GenBank/DDBJ whole genome shotgun (WGS) entry which is preliminary data.</text>
</comment>
<dbReference type="OrthoDB" id="1692599at2759"/>
<dbReference type="PANTHER" id="PTHR33116">
    <property type="entry name" value="REVERSE TRANSCRIPTASE ZINC-BINDING DOMAIN-CONTAINING PROTEIN-RELATED-RELATED"/>
    <property type="match status" value="1"/>
</dbReference>
<dbReference type="PANTHER" id="PTHR33116:SF78">
    <property type="entry name" value="OS12G0587133 PROTEIN"/>
    <property type="match status" value="1"/>
</dbReference>
<dbReference type="Proteomes" id="UP001153076">
    <property type="component" value="Unassembled WGS sequence"/>
</dbReference>
<evidence type="ECO:0000313" key="1">
    <source>
        <dbReference type="EMBL" id="KAJ8421631.1"/>
    </source>
</evidence>
<reference evidence="1" key="1">
    <citation type="submission" date="2022-04" db="EMBL/GenBank/DDBJ databases">
        <title>Carnegiea gigantea Genome sequencing and assembly v2.</title>
        <authorList>
            <person name="Copetti D."/>
            <person name="Sanderson M.J."/>
            <person name="Burquez A."/>
            <person name="Wojciechowski M.F."/>
        </authorList>
    </citation>
    <scope>NUCLEOTIDE SEQUENCE</scope>
    <source>
        <strain evidence="1">SGP5-SGP5p</strain>
        <tissue evidence="1">Aerial part</tissue>
    </source>
</reference>
<keyword evidence="2" id="KW-1185">Reference proteome</keyword>
<protein>
    <submittedName>
        <fullName evidence="1">Uncharacterized protein</fullName>
    </submittedName>
</protein>
<accession>A0A9Q1GJ32</accession>
<proteinExistence type="predicted"/>
<dbReference type="EMBL" id="JAKOGI010002623">
    <property type="protein sequence ID" value="KAJ8421631.1"/>
    <property type="molecule type" value="Genomic_DNA"/>
</dbReference>
<gene>
    <name evidence="1" type="ORF">Cgig2_020957</name>
</gene>
<evidence type="ECO:0000313" key="2">
    <source>
        <dbReference type="Proteomes" id="UP001153076"/>
    </source>
</evidence>
<organism evidence="1 2">
    <name type="scientific">Carnegiea gigantea</name>
    <dbReference type="NCBI Taxonomy" id="171969"/>
    <lineage>
        <taxon>Eukaryota</taxon>
        <taxon>Viridiplantae</taxon>
        <taxon>Streptophyta</taxon>
        <taxon>Embryophyta</taxon>
        <taxon>Tracheophyta</taxon>
        <taxon>Spermatophyta</taxon>
        <taxon>Magnoliopsida</taxon>
        <taxon>eudicotyledons</taxon>
        <taxon>Gunneridae</taxon>
        <taxon>Pentapetalae</taxon>
        <taxon>Caryophyllales</taxon>
        <taxon>Cactineae</taxon>
        <taxon>Cactaceae</taxon>
        <taxon>Cactoideae</taxon>
        <taxon>Echinocereeae</taxon>
        <taxon>Carnegiea</taxon>
    </lineage>
</organism>
<dbReference type="AlphaFoldDB" id="A0A9Q1GJ32"/>
<name>A0A9Q1GJ32_9CARY</name>